<dbReference type="InterPro" id="IPR029052">
    <property type="entry name" value="Metallo-depent_PP-like"/>
</dbReference>
<proteinExistence type="predicted"/>
<dbReference type="InterPro" id="IPR051918">
    <property type="entry name" value="STPP_CPPED1"/>
</dbReference>
<evidence type="ECO:0000313" key="4">
    <source>
        <dbReference type="Proteomes" id="UP000636938"/>
    </source>
</evidence>
<dbReference type="GO" id="GO:0016787">
    <property type="term" value="F:hydrolase activity"/>
    <property type="evidence" value="ECO:0007669"/>
    <property type="project" value="InterPro"/>
</dbReference>
<comment type="caution">
    <text evidence="3">The sequence shown here is derived from an EMBL/GenBank/DDBJ whole genome shotgun (WGS) entry which is preliminary data.</text>
</comment>
<evidence type="ECO:0000313" key="3">
    <source>
        <dbReference type="EMBL" id="MBD7953248.1"/>
    </source>
</evidence>
<organism evidence="3 4">
    <name type="scientific">Stenotrophomonas lacuserhaii</name>
    <dbReference type="NCBI Taxonomy" id="2760084"/>
    <lineage>
        <taxon>Bacteria</taxon>
        <taxon>Pseudomonadati</taxon>
        <taxon>Pseudomonadota</taxon>
        <taxon>Gammaproteobacteria</taxon>
        <taxon>Lysobacterales</taxon>
        <taxon>Lysobacteraceae</taxon>
        <taxon>Stenotrophomonas</taxon>
    </lineage>
</organism>
<dbReference type="InterPro" id="IPR004843">
    <property type="entry name" value="Calcineurin-like_PHP"/>
</dbReference>
<evidence type="ECO:0000259" key="2">
    <source>
        <dbReference type="Pfam" id="PF00149"/>
    </source>
</evidence>
<name>A0A8X8FK15_9GAMM</name>
<dbReference type="RefSeq" id="WP_191769047.1">
    <property type="nucleotide sequence ID" value="NZ_JACSQS010000002.1"/>
</dbReference>
<dbReference type="PANTHER" id="PTHR43143">
    <property type="entry name" value="METALLOPHOSPHOESTERASE, CALCINEURIN SUPERFAMILY"/>
    <property type="match status" value="1"/>
</dbReference>
<evidence type="ECO:0000256" key="1">
    <source>
        <dbReference type="SAM" id="SignalP"/>
    </source>
</evidence>
<dbReference type="Proteomes" id="UP000636938">
    <property type="component" value="Unassembled WGS sequence"/>
</dbReference>
<dbReference type="SUPFAM" id="SSF56300">
    <property type="entry name" value="Metallo-dependent phosphatases"/>
    <property type="match status" value="1"/>
</dbReference>
<feature type="chain" id="PRO_5036450040" evidence="1">
    <location>
        <begin position="27"/>
        <end position="526"/>
    </location>
</feature>
<sequence length="526" mass="58880">MPSPAARSRYLGVALFIAFPPAAVLAADQSFLVHSDTQYEWFDDGKNPTPGPTLTAQTKAIALWLSRHPPGTPVFLNGDVTAYGHGKEWKFMLADLGHRLVPDRYWGLGNHDYDNNIRQPDDSGCFNNGCARDSIYHLDAATKNWGLDSFDYRTHDDGLFRYHTGSLAYSKTIGDIKFIQLHNHYYYSVEFKSEVFPRDYLFKITQSLDWLEQELKKAKAAGRFIVINMHRPPMGYGEGAQADAARARFAKLVTDHRVLAIFHGHTHSAGVREMIADTTNVFDSGASFRKTFLTADIDLDENALRVHQATDNRVSKQPLRTIELVKVFAPEVVVRPTPAGKIAASFHFGDTRRDKPVGWIKVQLSGEQSPREGRPGQQLTDLEPMKDYGYVLSAHADRDGEELATFTGTFNSGSSNHPPTNLCLEEWDVDRESITLRWERPLTFPTPAYSFVEGASVDSGATYRFRGPNDSNQASTRQKIFYTSNGITDPMRVDYSVYYWSASHGHTPAAVLHGKDFFTGAACPPE</sequence>
<protein>
    <submittedName>
        <fullName evidence="3">Metallophosphoesterase</fullName>
    </submittedName>
</protein>
<dbReference type="Pfam" id="PF00149">
    <property type="entry name" value="Metallophos"/>
    <property type="match status" value="1"/>
</dbReference>
<reference evidence="3 4" key="1">
    <citation type="submission" date="2020-08" db="EMBL/GenBank/DDBJ databases">
        <title>A Genomic Blueprint of the Chicken Gut Microbiome.</title>
        <authorList>
            <person name="Gilroy R."/>
            <person name="Ravi A."/>
            <person name="Getino M."/>
            <person name="Pursley I."/>
            <person name="Horton D.L."/>
            <person name="Alikhan N.-F."/>
            <person name="Baker D."/>
            <person name="Gharbi K."/>
            <person name="Hall N."/>
            <person name="Watson M."/>
            <person name="Adriaenssens E.M."/>
            <person name="Foster-Nyarko E."/>
            <person name="Jarju S."/>
            <person name="Secka A."/>
            <person name="Antonio M."/>
            <person name="Oren A."/>
            <person name="Chaudhuri R."/>
            <person name="La Ragione R.M."/>
            <person name="Hildebrand F."/>
            <person name="Pallen M.J."/>
        </authorList>
    </citation>
    <scope>NUCLEOTIDE SEQUENCE [LARGE SCALE GENOMIC DNA]</scope>
    <source>
        <strain evidence="3 4">Sa5BUN4</strain>
    </source>
</reference>
<accession>A0A8X8FK15</accession>
<dbReference type="EMBL" id="JACSQS010000002">
    <property type="protein sequence ID" value="MBD7953248.1"/>
    <property type="molecule type" value="Genomic_DNA"/>
</dbReference>
<dbReference type="Gene3D" id="3.60.21.10">
    <property type="match status" value="1"/>
</dbReference>
<keyword evidence="4" id="KW-1185">Reference proteome</keyword>
<feature type="signal peptide" evidence="1">
    <location>
        <begin position="1"/>
        <end position="26"/>
    </location>
</feature>
<keyword evidence="1" id="KW-0732">Signal</keyword>
<feature type="domain" description="Calcineurin-like phosphoesterase" evidence="2">
    <location>
        <begin position="35"/>
        <end position="268"/>
    </location>
</feature>
<gene>
    <name evidence="3" type="ORF">H9654_03420</name>
</gene>
<dbReference type="AlphaFoldDB" id="A0A8X8FK15"/>
<dbReference type="PANTHER" id="PTHR43143:SF1">
    <property type="entry name" value="SERINE_THREONINE-PROTEIN PHOSPHATASE CPPED1"/>
    <property type="match status" value="1"/>
</dbReference>